<dbReference type="Proteomes" id="UP000527355">
    <property type="component" value="Unassembled WGS sequence"/>
</dbReference>
<proteinExistence type="predicted"/>
<keyword evidence="1" id="KW-1133">Transmembrane helix</keyword>
<keyword evidence="1" id="KW-0472">Membrane</keyword>
<evidence type="ECO:0000256" key="1">
    <source>
        <dbReference type="SAM" id="Phobius"/>
    </source>
</evidence>
<evidence type="ECO:0000313" key="3">
    <source>
        <dbReference type="EMBL" id="KAF6360132.1"/>
    </source>
</evidence>
<organism evidence="3 4">
    <name type="scientific">Myotis myotis</name>
    <name type="common">Greater mouse-eared bat</name>
    <name type="synonym">Vespertilio myotis</name>
    <dbReference type="NCBI Taxonomy" id="51298"/>
    <lineage>
        <taxon>Eukaryota</taxon>
        <taxon>Metazoa</taxon>
        <taxon>Chordata</taxon>
        <taxon>Craniata</taxon>
        <taxon>Vertebrata</taxon>
        <taxon>Euteleostomi</taxon>
        <taxon>Mammalia</taxon>
        <taxon>Eutheria</taxon>
        <taxon>Laurasiatheria</taxon>
        <taxon>Chiroptera</taxon>
        <taxon>Yangochiroptera</taxon>
        <taxon>Vespertilionidae</taxon>
        <taxon>Myotis</taxon>
    </lineage>
</organism>
<feature type="transmembrane region" description="Helical" evidence="1">
    <location>
        <begin position="105"/>
        <end position="131"/>
    </location>
</feature>
<comment type="caution">
    <text evidence="3">The sequence shown here is derived from an EMBL/GenBank/DDBJ whole genome shotgun (WGS) entry which is preliminary data.</text>
</comment>
<keyword evidence="4" id="KW-1185">Reference proteome</keyword>
<dbReference type="AlphaFoldDB" id="A0A7J7YDU8"/>
<gene>
    <name evidence="3" type="ORF">mMyoMyo1_011090</name>
</gene>
<feature type="signal peptide" evidence="2">
    <location>
        <begin position="1"/>
        <end position="29"/>
    </location>
</feature>
<protein>
    <submittedName>
        <fullName evidence="3">Uncharacterized protein</fullName>
    </submittedName>
</protein>
<dbReference type="EMBL" id="JABWUV010000004">
    <property type="protein sequence ID" value="KAF6360132.1"/>
    <property type="molecule type" value="Genomic_DNA"/>
</dbReference>
<keyword evidence="2" id="KW-0732">Signal</keyword>
<keyword evidence="1" id="KW-0812">Transmembrane</keyword>
<evidence type="ECO:0000313" key="4">
    <source>
        <dbReference type="Proteomes" id="UP000527355"/>
    </source>
</evidence>
<sequence length="144" mass="15060">MGAGCSPSCCSLDRCRVCVWLLLLAPVWAVQSCRSSDAVGLSVSVAATPQTGASCSGSCSSLGQSELHMRLLLLVQWLSACVAAAPRMGAGRSSSYCSLDRCRCLMLLGPVWTVQGCCFSYVGVLLVWLLLLRLGEAARAATAP</sequence>
<name>A0A7J7YDU8_MYOMY</name>
<reference evidence="3 4" key="1">
    <citation type="journal article" date="2020" name="Nature">
        <title>Six reference-quality genomes reveal evolution of bat adaptations.</title>
        <authorList>
            <person name="Jebb D."/>
            <person name="Huang Z."/>
            <person name="Pippel M."/>
            <person name="Hughes G.M."/>
            <person name="Lavrichenko K."/>
            <person name="Devanna P."/>
            <person name="Winkler S."/>
            <person name="Jermiin L.S."/>
            <person name="Skirmuntt E.C."/>
            <person name="Katzourakis A."/>
            <person name="Burkitt-Gray L."/>
            <person name="Ray D.A."/>
            <person name="Sullivan K.A.M."/>
            <person name="Roscito J.G."/>
            <person name="Kirilenko B.M."/>
            <person name="Davalos L.M."/>
            <person name="Corthals A.P."/>
            <person name="Power M.L."/>
            <person name="Jones G."/>
            <person name="Ransome R.D."/>
            <person name="Dechmann D.K.N."/>
            <person name="Locatelli A.G."/>
            <person name="Puechmaille S.J."/>
            <person name="Fedrigo O."/>
            <person name="Jarvis E.D."/>
            <person name="Hiller M."/>
            <person name="Vernes S.C."/>
            <person name="Myers E.W."/>
            <person name="Teeling E.C."/>
        </authorList>
    </citation>
    <scope>NUCLEOTIDE SEQUENCE [LARGE SCALE GENOMIC DNA]</scope>
    <source>
        <strain evidence="3">MMyoMyo1</strain>
        <tissue evidence="3">Flight muscle</tissue>
    </source>
</reference>
<accession>A0A7J7YDU8</accession>
<evidence type="ECO:0000256" key="2">
    <source>
        <dbReference type="SAM" id="SignalP"/>
    </source>
</evidence>
<feature type="chain" id="PRO_5029709565" evidence="2">
    <location>
        <begin position="30"/>
        <end position="144"/>
    </location>
</feature>